<feature type="region of interest" description="Disordered" evidence="1">
    <location>
        <begin position="38"/>
        <end position="64"/>
    </location>
</feature>
<organism evidence="3 4">
    <name type="scientific">Lophiostoma macrostomum CBS 122681</name>
    <dbReference type="NCBI Taxonomy" id="1314788"/>
    <lineage>
        <taxon>Eukaryota</taxon>
        <taxon>Fungi</taxon>
        <taxon>Dikarya</taxon>
        <taxon>Ascomycota</taxon>
        <taxon>Pezizomycotina</taxon>
        <taxon>Dothideomycetes</taxon>
        <taxon>Pleosporomycetidae</taxon>
        <taxon>Pleosporales</taxon>
        <taxon>Lophiostomataceae</taxon>
        <taxon>Lophiostoma</taxon>
    </lineage>
</organism>
<dbReference type="InterPro" id="IPR058055">
    <property type="entry name" value="PA-PLA1"/>
</dbReference>
<dbReference type="EMBL" id="MU004365">
    <property type="protein sequence ID" value="KAF2654371.1"/>
    <property type="molecule type" value="Genomic_DNA"/>
</dbReference>
<protein>
    <recommendedName>
        <fullName evidence="2">DDHD domain-containing protein</fullName>
    </recommendedName>
</protein>
<dbReference type="Proteomes" id="UP000799324">
    <property type="component" value="Unassembled WGS sequence"/>
</dbReference>
<dbReference type="SMART" id="SM01127">
    <property type="entry name" value="DDHD"/>
    <property type="match status" value="1"/>
</dbReference>
<dbReference type="InterPro" id="IPR004177">
    <property type="entry name" value="DDHD_dom"/>
</dbReference>
<evidence type="ECO:0000313" key="4">
    <source>
        <dbReference type="Proteomes" id="UP000799324"/>
    </source>
</evidence>
<dbReference type="PANTHER" id="PTHR23509:SF6">
    <property type="entry name" value="PHOSPHOLIPASE C1020.13C-RELATED"/>
    <property type="match status" value="1"/>
</dbReference>
<dbReference type="GO" id="GO:0046872">
    <property type="term" value="F:metal ion binding"/>
    <property type="evidence" value="ECO:0007669"/>
    <property type="project" value="InterPro"/>
</dbReference>
<dbReference type="Pfam" id="PF02862">
    <property type="entry name" value="DDHD"/>
    <property type="match status" value="2"/>
</dbReference>
<feature type="compositionally biased region" description="Basic and acidic residues" evidence="1">
    <location>
        <begin position="230"/>
        <end position="242"/>
    </location>
</feature>
<keyword evidence="4" id="KW-1185">Reference proteome</keyword>
<sequence length="924" mass="102375">MSTTNQYIREVLHAAEAPPPIPVRYFYTAPLAIDDPLSPLPPPVAGSSTTRRHPPRPFSEYDNEAINETWLGLRKKILKHNEEQGEKRSSAEPPGTPTNPALARLKRKRGGSASGDSLSEGTQSREIPFRRTSSSDQYSRSVGSLQGNRRSSTFGTPGATLSTSLRALDPSDSSPGSEPTTTGTPFIRAPSRGNLAQARKTAALESKRRPAPHELDSYKWDDDMEPALTTHKDKGPAHRPPESRTGPSAKVPVGVSRLHHVAMDADSVRMEPIYWFPVNDIAKVIRGTWFYKDTMMPVEVEVANMLEAGYIDLRPWTQTWADELNSAVDVGALGEMKIIHRLWPEKPSKVDSRPSSSAQMHTGIIQSTIPEDEDDPERERREIVENACDLIDISTGPEGPDNTAAGDAEYGHEGRKNLYRKAGVIYANANEAYLLRPSLQPSNYYGRRPLANYIRKGRSIGICVVRGFDQEKWDKLHPPKKTATARKAQEGVSTSQAGAPPFRRQKSDPALALSERPQVTDLVLVIHGIGQKLSERIETYHFTHAINAFRREVNVELGTPEVKRHLRNDMGGVMVLPVNWRQRVTLDSEANGQVEDPSVNKYTLKDITPDTLPSIRGIVSDVMLDIPYYLSPEHNPKMVSACIQEANRIYRLWCLNNPGFQEWGRVHLIAHSLGSVMSIDILSQQPSHIPPDLGDPSYPESDLPQDHFVFNTTSLFVCGSPVGFFLLLKQAGLLPRRDKEKPGADSFATPGVAGEQGTYGCIAVDNIYNIVNPYDPVAYRLNAAVDVDYAAILRQAVIPSASGSWFAFPNPFRKTIDPSAALYAKPSALRLPSNVELETHNFTREEIAEKRAYLLNDNGQIDYFLKYGGGPLEIQYLTMLGAHSSYWLSRDFVRMIVVEVGRGFGKEGTVPAMRAVKKKSSVPS</sequence>
<dbReference type="PANTHER" id="PTHR23509">
    <property type="entry name" value="PA-PL1 PHOSPHOLIPASE FAMILY"/>
    <property type="match status" value="1"/>
</dbReference>
<dbReference type="GO" id="GO:0005737">
    <property type="term" value="C:cytoplasm"/>
    <property type="evidence" value="ECO:0007669"/>
    <property type="project" value="TreeGrafter"/>
</dbReference>
<reference evidence="3" key="1">
    <citation type="journal article" date="2020" name="Stud. Mycol.">
        <title>101 Dothideomycetes genomes: a test case for predicting lifestyles and emergence of pathogens.</title>
        <authorList>
            <person name="Haridas S."/>
            <person name="Albert R."/>
            <person name="Binder M."/>
            <person name="Bloem J."/>
            <person name="Labutti K."/>
            <person name="Salamov A."/>
            <person name="Andreopoulos B."/>
            <person name="Baker S."/>
            <person name="Barry K."/>
            <person name="Bills G."/>
            <person name="Bluhm B."/>
            <person name="Cannon C."/>
            <person name="Castanera R."/>
            <person name="Culley D."/>
            <person name="Daum C."/>
            <person name="Ezra D."/>
            <person name="Gonzalez J."/>
            <person name="Henrissat B."/>
            <person name="Kuo A."/>
            <person name="Liang C."/>
            <person name="Lipzen A."/>
            <person name="Lutzoni F."/>
            <person name="Magnuson J."/>
            <person name="Mondo S."/>
            <person name="Nolan M."/>
            <person name="Ohm R."/>
            <person name="Pangilinan J."/>
            <person name="Park H.-J."/>
            <person name="Ramirez L."/>
            <person name="Alfaro M."/>
            <person name="Sun H."/>
            <person name="Tritt A."/>
            <person name="Yoshinaga Y."/>
            <person name="Zwiers L.-H."/>
            <person name="Turgeon B."/>
            <person name="Goodwin S."/>
            <person name="Spatafora J."/>
            <person name="Crous P."/>
            <person name="Grigoriev I."/>
        </authorList>
    </citation>
    <scope>NUCLEOTIDE SEQUENCE</scope>
    <source>
        <strain evidence="3">CBS 122681</strain>
    </source>
</reference>
<gene>
    <name evidence="3" type="ORF">K491DRAFT_717191</name>
</gene>
<name>A0A6A6T5A4_9PLEO</name>
<dbReference type="OrthoDB" id="69269at2759"/>
<dbReference type="AlphaFoldDB" id="A0A6A6T5A4"/>
<evidence type="ECO:0000256" key="1">
    <source>
        <dbReference type="SAM" id="MobiDB-lite"/>
    </source>
</evidence>
<feature type="compositionally biased region" description="Polar residues" evidence="1">
    <location>
        <begin position="114"/>
        <end position="165"/>
    </location>
</feature>
<dbReference type="PROSITE" id="PS51043">
    <property type="entry name" value="DDHD"/>
    <property type="match status" value="1"/>
</dbReference>
<evidence type="ECO:0000313" key="3">
    <source>
        <dbReference type="EMBL" id="KAF2654371.1"/>
    </source>
</evidence>
<feature type="compositionally biased region" description="Low complexity" evidence="1">
    <location>
        <begin position="170"/>
        <end position="185"/>
    </location>
</feature>
<dbReference type="GO" id="GO:0004620">
    <property type="term" value="F:phospholipase activity"/>
    <property type="evidence" value="ECO:0007669"/>
    <property type="project" value="TreeGrafter"/>
</dbReference>
<feature type="compositionally biased region" description="Basic and acidic residues" evidence="1">
    <location>
        <begin position="205"/>
        <end position="221"/>
    </location>
</feature>
<feature type="region of interest" description="Disordered" evidence="1">
    <location>
        <begin position="82"/>
        <end position="251"/>
    </location>
</feature>
<evidence type="ECO:0000259" key="2">
    <source>
        <dbReference type="PROSITE" id="PS51043"/>
    </source>
</evidence>
<proteinExistence type="predicted"/>
<feature type="region of interest" description="Disordered" evidence="1">
    <location>
        <begin position="475"/>
        <end position="510"/>
    </location>
</feature>
<feature type="domain" description="DDHD" evidence="2">
    <location>
        <begin position="708"/>
        <end position="902"/>
    </location>
</feature>
<accession>A0A6A6T5A4</accession>